<proteinExistence type="predicted"/>
<dbReference type="GeneTree" id="ENSGT00390000004855"/>
<dbReference type="Bgee" id="ENSMMUG00000023099">
    <property type="expression patterns" value="Expressed in fibroblast and 22 other cell types or tissues"/>
</dbReference>
<organism evidence="1 2">
    <name type="scientific">Macaca mulatta</name>
    <name type="common">Rhesus macaque</name>
    <dbReference type="NCBI Taxonomy" id="9544"/>
    <lineage>
        <taxon>Eukaryota</taxon>
        <taxon>Metazoa</taxon>
        <taxon>Chordata</taxon>
        <taxon>Craniata</taxon>
        <taxon>Vertebrata</taxon>
        <taxon>Euteleostomi</taxon>
        <taxon>Mammalia</taxon>
        <taxon>Eutheria</taxon>
        <taxon>Euarchontoglires</taxon>
        <taxon>Primates</taxon>
        <taxon>Haplorrhini</taxon>
        <taxon>Catarrhini</taxon>
        <taxon>Cercopithecidae</taxon>
        <taxon>Cercopithecinae</taxon>
        <taxon>Macaca</taxon>
    </lineage>
</organism>
<sequence>MLSTPWGSGARGAPRGQILEGFPSDWATAHCRLITLPGCYRDFLLEAADTDVSPLQTVFPSNKNKMWAVRKPHHPAHSAGGLCPVVLRVVPVRQQVRLQILFLKICATGLERWANRLPLLQPNPPAASDSCVSTGHSLMEDCSQRVPCRKEGGPGGVP</sequence>
<reference evidence="1" key="2">
    <citation type="submission" date="2019-01" db="EMBL/GenBank/DDBJ databases">
        <authorList>
            <person name="Graves T."/>
            <person name="Eichler E.E."/>
            <person name="Wilson R.K."/>
        </authorList>
    </citation>
    <scope>NUCLEOTIDE SEQUENCE [LARGE SCALE GENOMIC DNA]</scope>
    <source>
        <strain evidence="1">17573</strain>
    </source>
</reference>
<dbReference type="AlphaFoldDB" id="A0A5F7ZTW5"/>
<gene>
    <name evidence="1 3" type="primary">LRPAP1</name>
</gene>
<dbReference type="VEuPathDB" id="HostDB:ENSMMUG00000023099"/>
<dbReference type="ExpressionAtlas" id="A0A5F7ZTW5">
    <property type="expression patterns" value="baseline"/>
</dbReference>
<evidence type="ECO:0000313" key="3">
    <source>
        <dbReference type="VGNC" id="VGNC:74448"/>
    </source>
</evidence>
<name>A0A5F7ZTW5_MACMU</name>
<dbReference type="Ensembl" id="ENSMMUT00000094498.1">
    <property type="protein sequence ID" value="ENSMMUP00000068075.1"/>
    <property type="gene ID" value="ENSMMUG00000023099.4"/>
</dbReference>
<protein>
    <submittedName>
        <fullName evidence="1">LDL receptor related protein associated protein 1</fullName>
    </submittedName>
</protein>
<dbReference type="VGNC" id="VGNC:74448">
    <property type="gene designation" value="LRPAP1"/>
</dbReference>
<evidence type="ECO:0000313" key="1">
    <source>
        <dbReference type="Ensembl" id="ENSMMUP00000068075.1"/>
    </source>
</evidence>
<reference evidence="2" key="1">
    <citation type="journal article" date="2007" name="Science">
        <title>Evolutionary and biomedical insights from the rhesus macaque genome.</title>
        <authorList>
            <person name="Gibbs R.A."/>
            <person name="Rogers J."/>
            <person name="Katze M.G."/>
            <person name="Bumgarner R."/>
            <person name="Weinstock G.M."/>
            <person name="Mardis E.R."/>
            <person name="Remington K.A."/>
            <person name="Strausberg R.L."/>
            <person name="Venter J.C."/>
            <person name="Wilson R.K."/>
            <person name="Batzer M.A."/>
            <person name="Bustamante C.D."/>
            <person name="Eichler E.E."/>
            <person name="Hahn M.W."/>
            <person name="Hardison R.C."/>
            <person name="Makova K.D."/>
            <person name="Miller W."/>
            <person name="Milosavljevic A."/>
            <person name="Palermo R.E."/>
            <person name="Siepel A."/>
            <person name="Sikela J.M."/>
            <person name="Attaway T."/>
            <person name="Bell S."/>
            <person name="Bernard K.E."/>
            <person name="Buhay C.J."/>
            <person name="Chandrabose M.N."/>
            <person name="Dao M."/>
            <person name="Davis C."/>
            <person name="Delehaunty K.D."/>
            <person name="Ding Y."/>
            <person name="Dinh H.H."/>
            <person name="Dugan-Rocha S."/>
            <person name="Fulton L.A."/>
            <person name="Gabisi R.A."/>
            <person name="Garner T.T."/>
            <person name="Godfrey J."/>
            <person name="Hawes A.C."/>
            <person name="Hernandez J."/>
            <person name="Hines S."/>
            <person name="Holder M."/>
            <person name="Hume J."/>
            <person name="Jhangiani S.N."/>
            <person name="Joshi V."/>
            <person name="Khan Z.M."/>
            <person name="Kirkness E.F."/>
            <person name="Cree A."/>
            <person name="Fowler R.G."/>
            <person name="Lee S."/>
            <person name="Lewis L.R."/>
            <person name="Li Z."/>
            <person name="Liu Y.-S."/>
            <person name="Moore S.M."/>
            <person name="Muzny D."/>
            <person name="Nazareth L.V."/>
            <person name="Ngo D.N."/>
            <person name="Okwuonu G.O."/>
            <person name="Pai G."/>
            <person name="Parker D."/>
            <person name="Paul H.A."/>
            <person name="Pfannkoch C."/>
            <person name="Pohl C.S."/>
            <person name="Rogers Y.-H.C."/>
            <person name="Ruiz S.J."/>
            <person name="Sabo A."/>
            <person name="Santibanez J."/>
            <person name="Schneider B.W."/>
            <person name="Smith S.M."/>
            <person name="Sodergren E."/>
            <person name="Svatek A.F."/>
            <person name="Utterback T.R."/>
            <person name="Vattathil S."/>
            <person name="Warren W."/>
            <person name="White C.S."/>
            <person name="Chinwalla A.T."/>
            <person name="Feng Y."/>
            <person name="Halpern A.L."/>
            <person name="Hillier L.W."/>
            <person name="Huang X."/>
            <person name="Minx P."/>
            <person name="Nelson J.O."/>
            <person name="Pepin K.H."/>
            <person name="Qin X."/>
            <person name="Sutton G.G."/>
            <person name="Venter E."/>
            <person name="Walenz B.P."/>
            <person name="Wallis J.W."/>
            <person name="Worley K.C."/>
            <person name="Yang S.-P."/>
            <person name="Jones S.M."/>
            <person name="Marra M.A."/>
            <person name="Rocchi M."/>
            <person name="Schein J.E."/>
            <person name="Baertsch R."/>
            <person name="Clarke L."/>
            <person name="Csuros M."/>
            <person name="Glasscock J."/>
            <person name="Harris R.A."/>
            <person name="Havlak P."/>
            <person name="Jackson A.R."/>
            <person name="Jiang H."/>
            <person name="Liu Y."/>
            <person name="Messina D.N."/>
            <person name="Shen Y."/>
            <person name="Song H.X.-Z."/>
            <person name="Wylie T."/>
            <person name="Zhang L."/>
            <person name="Birney E."/>
            <person name="Han K."/>
            <person name="Konkel M.K."/>
            <person name="Lee J."/>
            <person name="Smit A.F.A."/>
            <person name="Ullmer B."/>
            <person name="Wang H."/>
            <person name="Xing J."/>
            <person name="Burhans R."/>
            <person name="Cheng Z."/>
            <person name="Karro J.E."/>
            <person name="Ma J."/>
            <person name="Raney B."/>
            <person name="She X."/>
            <person name="Cox M.J."/>
            <person name="Demuth J.P."/>
            <person name="Dumas L.J."/>
            <person name="Han S.-G."/>
            <person name="Hopkins J."/>
            <person name="Karimpour-Fard A."/>
            <person name="Kim Y.H."/>
            <person name="Pollack J.R."/>
            <person name="Vinar T."/>
            <person name="Addo-Quaye C."/>
            <person name="Degenhardt J."/>
            <person name="Denby A."/>
            <person name="Hubisz M.J."/>
            <person name="Indap A."/>
            <person name="Kosiol C."/>
            <person name="Lahn B.T."/>
            <person name="Lawson H.A."/>
            <person name="Marklein A."/>
            <person name="Nielsen R."/>
            <person name="Vallender E.J."/>
            <person name="Clark A.G."/>
            <person name="Ferguson B."/>
            <person name="Hernandez R.D."/>
            <person name="Hirani K."/>
            <person name="Kehrer-Sawatzki H."/>
            <person name="Kolb J."/>
            <person name="Patil S."/>
            <person name="Pu L.-L."/>
            <person name="Ren Y."/>
            <person name="Smith D.G."/>
            <person name="Wheeler D.A."/>
            <person name="Schenck I."/>
            <person name="Ball E.V."/>
            <person name="Chen R."/>
            <person name="Cooper D.N."/>
            <person name="Giardine B."/>
            <person name="Hsu F."/>
            <person name="Kent W.J."/>
            <person name="Lesk A."/>
            <person name="Nelson D.L."/>
            <person name="O'brien W.E."/>
            <person name="Pruefer K."/>
            <person name="Stenson P.D."/>
            <person name="Wallace J.C."/>
            <person name="Ke H."/>
            <person name="Liu X.-M."/>
            <person name="Wang P."/>
            <person name="Xiang A.P."/>
            <person name="Yang F."/>
            <person name="Barber G.P."/>
            <person name="Haussler D."/>
            <person name="Karolchik D."/>
            <person name="Kern A.D."/>
            <person name="Kuhn R.M."/>
            <person name="Smith K.E."/>
            <person name="Zwieg A.S."/>
        </authorList>
    </citation>
    <scope>NUCLEOTIDE SEQUENCE [LARGE SCALE GENOMIC DNA]</scope>
    <source>
        <strain evidence="2">17573</strain>
    </source>
</reference>
<dbReference type="Proteomes" id="UP000006718">
    <property type="component" value="Chromosome 5"/>
</dbReference>
<evidence type="ECO:0000313" key="2">
    <source>
        <dbReference type="Proteomes" id="UP000006718"/>
    </source>
</evidence>
<keyword evidence="2" id="KW-1185">Reference proteome</keyword>
<reference evidence="1" key="3">
    <citation type="submission" date="2025-08" db="UniProtKB">
        <authorList>
            <consortium name="Ensembl"/>
        </authorList>
    </citation>
    <scope>IDENTIFICATION</scope>
    <source>
        <strain evidence="1">17573</strain>
    </source>
</reference>
<accession>A0A5F7ZTW5</accession>
<reference evidence="1" key="4">
    <citation type="submission" date="2025-09" db="UniProtKB">
        <authorList>
            <consortium name="Ensembl"/>
        </authorList>
    </citation>
    <scope>IDENTIFICATION</scope>
    <source>
        <strain evidence="1">17573</strain>
    </source>
</reference>